<evidence type="ECO:0000313" key="2">
    <source>
        <dbReference type="Proteomes" id="UP001055879"/>
    </source>
</evidence>
<dbReference type="EMBL" id="CM042058">
    <property type="protein sequence ID" value="KAI3685005.1"/>
    <property type="molecule type" value="Genomic_DNA"/>
</dbReference>
<reference evidence="2" key="1">
    <citation type="journal article" date="2022" name="Mol. Ecol. Resour.">
        <title>The genomes of chicory, endive, great burdock and yacon provide insights into Asteraceae palaeo-polyploidization history and plant inulin production.</title>
        <authorList>
            <person name="Fan W."/>
            <person name="Wang S."/>
            <person name="Wang H."/>
            <person name="Wang A."/>
            <person name="Jiang F."/>
            <person name="Liu H."/>
            <person name="Zhao H."/>
            <person name="Xu D."/>
            <person name="Zhang Y."/>
        </authorList>
    </citation>
    <scope>NUCLEOTIDE SEQUENCE [LARGE SCALE GENOMIC DNA]</scope>
    <source>
        <strain evidence="2">cv. Niubang</strain>
    </source>
</reference>
<gene>
    <name evidence="1" type="ORF">L6452_34236</name>
</gene>
<protein>
    <submittedName>
        <fullName evidence="1">Uncharacterized protein</fullName>
    </submittedName>
</protein>
<proteinExistence type="predicted"/>
<organism evidence="1 2">
    <name type="scientific">Arctium lappa</name>
    <name type="common">Greater burdock</name>
    <name type="synonym">Lappa major</name>
    <dbReference type="NCBI Taxonomy" id="4217"/>
    <lineage>
        <taxon>Eukaryota</taxon>
        <taxon>Viridiplantae</taxon>
        <taxon>Streptophyta</taxon>
        <taxon>Embryophyta</taxon>
        <taxon>Tracheophyta</taxon>
        <taxon>Spermatophyta</taxon>
        <taxon>Magnoliopsida</taxon>
        <taxon>eudicotyledons</taxon>
        <taxon>Gunneridae</taxon>
        <taxon>Pentapetalae</taxon>
        <taxon>asterids</taxon>
        <taxon>campanulids</taxon>
        <taxon>Asterales</taxon>
        <taxon>Asteraceae</taxon>
        <taxon>Carduoideae</taxon>
        <taxon>Cardueae</taxon>
        <taxon>Arctiinae</taxon>
        <taxon>Arctium</taxon>
    </lineage>
</organism>
<comment type="caution">
    <text evidence="1">The sequence shown here is derived from an EMBL/GenBank/DDBJ whole genome shotgun (WGS) entry which is preliminary data.</text>
</comment>
<evidence type="ECO:0000313" key="1">
    <source>
        <dbReference type="EMBL" id="KAI3685005.1"/>
    </source>
</evidence>
<reference evidence="1 2" key="2">
    <citation type="journal article" date="2022" name="Mol. Ecol. Resour.">
        <title>The genomes of chicory, endive, great burdock and yacon provide insights into Asteraceae paleo-polyploidization history and plant inulin production.</title>
        <authorList>
            <person name="Fan W."/>
            <person name="Wang S."/>
            <person name="Wang H."/>
            <person name="Wang A."/>
            <person name="Jiang F."/>
            <person name="Liu H."/>
            <person name="Zhao H."/>
            <person name="Xu D."/>
            <person name="Zhang Y."/>
        </authorList>
    </citation>
    <scope>NUCLEOTIDE SEQUENCE [LARGE SCALE GENOMIC DNA]</scope>
    <source>
        <strain evidence="2">cv. Niubang</strain>
    </source>
</reference>
<dbReference type="Proteomes" id="UP001055879">
    <property type="component" value="Linkage Group LG12"/>
</dbReference>
<sequence>MTMEATTTTRFSAIVFLLSVVVSAVSATAGGVYGVSPTTNPEIPYKMNKEKELPKPIAIQGLIYCKSGPKLIPLKGAKARITCLARNQKGLELAPFSVLSCPADDKGYFLAKLSPSSTKFLKNAQWELKECKAFLESSPLKDCKIPLDINGGVMGAHIISSLSHRFLKNTNLYSLKPFFYTSNQPQEVSDNKGY</sequence>
<accession>A0ACB8YIU7</accession>
<keyword evidence="2" id="KW-1185">Reference proteome</keyword>
<name>A0ACB8YIU7_ARCLA</name>